<name>K3W6D8_GLOUD</name>
<feature type="domain" description="DUF7920" evidence="1">
    <location>
        <begin position="164"/>
        <end position="381"/>
    </location>
</feature>
<accession>K3W6D8</accession>
<evidence type="ECO:0000259" key="1">
    <source>
        <dbReference type="Pfam" id="PF25536"/>
    </source>
</evidence>
<dbReference type="InterPro" id="IPR057680">
    <property type="entry name" value="DUF7920"/>
</dbReference>
<dbReference type="Pfam" id="PF25536">
    <property type="entry name" value="DUF7920"/>
    <property type="match status" value="1"/>
</dbReference>
<dbReference type="EMBL" id="GL376636">
    <property type="status" value="NOT_ANNOTATED_CDS"/>
    <property type="molecule type" value="Genomic_DNA"/>
</dbReference>
<dbReference type="EnsemblProtists" id="PYU1_T000529">
    <property type="protein sequence ID" value="PYU1_T000529"/>
    <property type="gene ID" value="PYU1_G000529"/>
</dbReference>
<protein>
    <recommendedName>
        <fullName evidence="1">DUF7920 domain-containing protein</fullName>
    </recommendedName>
</protein>
<reference evidence="2" key="3">
    <citation type="submission" date="2015-02" db="UniProtKB">
        <authorList>
            <consortium name="EnsemblProtists"/>
        </authorList>
    </citation>
    <scope>IDENTIFICATION</scope>
    <source>
        <strain evidence="2">DAOM BR144</strain>
    </source>
</reference>
<dbReference type="InParanoid" id="K3W6D8"/>
<dbReference type="Proteomes" id="UP000019132">
    <property type="component" value="Unassembled WGS sequence"/>
</dbReference>
<evidence type="ECO:0000313" key="2">
    <source>
        <dbReference type="EnsemblProtists" id="PYU1_T000529"/>
    </source>
</evidence>
<reference evidence="3" key="1">
    <citation type="journal article" date="2010" name="Genome Biol.">
        <title>Genome sequence of the necrotrophic plant pathogen Pythium ultimum reveals original pathogenicity mechanisms and effector repertoire.</title>
        <authorList>
            <person name="Levesque C.A."/>
            <person name="Brouwer H."/>
            <person name="Cano L."/>
            <person name="Hamilton J.P."/>
            <person name="Holt C."/>
            <person name="Huitema E."/>
            <person name="Raffaele S."/>
            <person name="Robideau G.P."/>
            <person name="Thines M."/>
            <person name="Win J."/>
            <person name="Zerillo M.M."/>
            <person name="Beakes G.W."/>
            <person name="Boore J.L."/>
            <person name="Busam D."/>
            <person name="Dumas B."/>
            <person name="Ferriera S."/>
            <person name="Fuerstenberg S.I."/>
            <person name="Gachon C.M."/>
            <person name="Gaulin E."/>
            <person name="Govers F."/>
            <person name="Grenville-Briggs L."/>
            <person name="Horner N."/>
            <person name="Hostetler J."/>
            <person name="Jiang R.H."/>
            <person name="Johnson J."/>
            <person name="Krajaejun T."/>
            <person name="Lin H."/>
            <person name="Meijer H.J."/>
            <person name="Moore B."/>
            <person name="Morris P."/>
            <person name="Phuntmart V."/>
            <person name="Puiu D."/>
            <person name="Shetty J."/>
            <person name="Stajich J.E."/>
            <person name="Tripathy S."/>
            <person name="Wawra S."/>
            <person name="van West P."/>
            <person name="Whitty B.R."/>
            <person name="Coutinho P.M."/>
            <person name="Henrissat B."/>
            <person name="Martin F."/>
            <person name="Thomas P.D."/>
            <person name="Tyler B.M."/>
            <person name="De Vries R.P."/>
            <person name="Kamoun S."/>
            <person name="Yandell M."/>
            <person name="Tisserat N."/>
            <person name="Buell C.R."/>
        </authorList>
    </citation>
    <scope>NUCLEOTIDE SEQUENCE</scope>
    <source>
        <strain evidence="3">DAOM:BR144</strain>
    </source>
</reference>
<organism evidence="2 3">
    <name type="scientific">Globisporangium ultimum (strain ATCC 200006 / CBS 805.95 / DAOM BR144)</name>
    <name type="common">Pythium ultimum</name>
    <dbReference type="NCBI Taxonomy" id="431595"/>
    <lineage>
        <taxon>Eukaryota</taxon>
        <taxon>Sar</taxon>
        <taxon>Stramenopiles</taxon>
        <taxon>Oomycota</taxon>
        <taxon>Peronosporomycetes</taxon>
        <taxon>Pythiales</taxon>
        <taxon>Pythiaceae</taxon>
        <taxon>Globisporangium</taxon>
    </lineage>
</organism>
<evidence type="ECO:0000313" key="3">
    <source>
        <dbReference type="Proteomes" id="UP000019132"/>
    </source>
</evidence>
<dbReference type="PANTHER" id="PTHR38566:SF1">
    <property type="entry name" value="CHROMOSOME UNDETERMINED SCAFFOLD_18, WHOLE GENOME SHOTGUN SEQUENCE"/>
    <property type="match status" value="1"/>
</dbReference>
<reference evidence="3" key="2">
    <citation type="submission" date="2010-04" db="EMBL/GenBank/DDBJ databases">
        <authorList>
            <person name="Buell R."/>
            <person name="Hamilton J."/>
            <person name="Hostetler J."/>
        </authorList>
    </citation>
    <scope>NUCLEOTIDE SEQUENCE [LARGE SCALE GENOMIC DNA]</scope>
    <source>
        <strain evidence="3">DAOM:BR144</strain>
    </source>
</reference>
<proteinExistence type="predicted"/>
<dbReference type="PANTHER" id="PTHR38566">
    <property type="entry name" value="RNA_LIG_T4_1 DOMAIN-CONTAINING PROTEIN"/>
    <property type="match status" value="1"/>
</dbReference>
<dbReference type="AlphaFoldDB" id="K3W6D8"/>
<sequence length="494" mass="55907">MIESAKQDTDRAHLVVHMRKGLQQMEAFMQQQHADGDGNALPDFEAVIVRESDLWRNHVTKARDGKDYGVQERILQGSLQVAIKGMDLKVGRPGRPDDAVYENSEYARKYMPRGNFIAEWRSPTSDAPLYFPIIRAYRKFTGQEDDGEEKGAAVGDELLSKFFTKPKEHARHVISTTKENGEAGHLSMLKRDDGAYLFALGSKNTHLVALSLDDIESACAAGRKPGNDPYKAASAIARALMKMIVNLSETHRTWLCEFLWQTRATASFEILCPDHQHVQLLDYIDEDTPVFYGLSLPSYTHMDGVEICVNPVLPYEAMRTLGIRTVEYKVVEFTPTLYAQTLYDIKNSYQHEGAVNLFLDDAACVIGMEKFKTVWYVSLRAIREKAKAFSNKLFPKRAPKAESAVTPDQALQNARVQMRKRFKAIQVYLQISSEVTDAYCVLGNQFVEFVYEHKLRGKSAVEVQETKRDVADLFPVVWKQFLETAELSDVVTLA</sequence>
<dbReference type="VEuPathDB" id="FungiDB:PYU1_G000529"/>
<dbReference type="HOGENOM" id="CLU_552653_0_0_1"/>
<dbReference type="eggNOG" id="ENOG502QWHF">
    <property type="taxonomic scope" value="Eukaryota"/>
</dbReference>
<keyword evidence="3" id="KW-1185">Reference proteome</keyword>
<dbReference type="OMA" id="LPRGNCI"/>